<evidence type="ECO:0000313" key="3">
    <source>
        <dbReference type="Proteomes" id="UP000770717"/>
    </source>
</evidence>
<feature type="compositionally biased region" description="Polar residues" evidence="1">
    <location>
        <begin position="72"/>
        <end position="99"/>
    </location>
</feature>
<organism evidence="2 3">
    <name type="scientific">Eleutherodactylus coqui</name>
    <name type="common">Puerto Rican coqui</name>
    <dbReference type="NCBI Taxonomy" id="57060"/>
    <lineage>
        <taxon>Eukaryota</taxon>
        <taxon>Metazoa</taxon>
        <taxon>Chordata</taxon>
        <taxon>Craniata</taxon>
        <taxon>Vertebrata</taxon>
        <taxon>Euteleostomi</taxon>
        <taxon>Amphibia</taxon>
        <taxon>Batrachia</taxon>
        <taxon>Anura</taxon>
        <taxon>Neobatrachia</taxon>
        <taxon>Hyloidea</taxon>
        <taxon>Eleutherodactylidae</taxon>
        <taxon>Eleutherodactylinae</taxon>
        <taxon>Eleutherodactylus</taxon>
        <taxon>Eleutherodactylus</taxon>
    </lineage>
</organism>
<sequence length="99" mass="10935">MALGYTASPYTNKKSSGNGHSSHHKLQQGRQQDKSHSKLQQNKLQDTGHTANCTGQTTGYRSHNKLYRTDNRILTGTGLQQTTFSANHTATTQSSHAHR</sequence>
<dbReference type="EMBL" id="WNTK01000002">
    <property type="protein sequence ID" value="KAG9489272.1"/>
    <property type="molecule type" value="Genomic_DNA"/>
</dbReference>
<evidence type="ECO:0000256" key="1">
    <source>
        <dbReference type="SAM" id="MobiDB-lite"/>
    </source>
</evidence>
<keyword evidence="3" id="KW-1185">Reference proteome</keyword>
<comment type="caution">
    <text evidence="2">The sequence shown here is derived from an EMBL/GenBank/DDBJ whole genome shotgun (WGS) entry which is preliminary data.</text>
</comment>
<name>A0A8J6FJZ3_ELECQ</name>
<accession>A0A8J6FJZ3</accession>
<proteinExistence type="predicted"/>
<dbReference type="Proteomes" id="UP000770717">
    <property type="component" value="Unassembled WGS sequence"/>
</dbReference>
<gene>
    <name evidence="2" type="ORF">GDO78_005328</name>
</gene>
<feature type="region of interest" description="Disordered" evidence="1">
    <location>
        <begin position="1"/>
        <end position="99"/>
    </location>
</feature>
<protein>
    <submittedName>
        <fullName evidence="2">Uncharacterized protein</fullName>
    </submittedName>
</protein>
<feature type="compositionally biased region" description="Polar residues" evidence="1">
    <location>
        <begin position="38"/>
        <end position="61"/>
    </location>
</feature>
<reference evidence="2" key="1">
    <citation type="thesis" date="2020" institute="ProQuest LLC" country="789 East Eisenhower Parkway, Ann Arbor, MI, USA">
        <title>Comparative Genomics and Chromosome Evolution.</title>
        <authorList>
            <person name="Mudd A.B."/>
        </authorList>
    </citation>
    <scope>NUCLEOTIDE SEQUENCE</scope>
    <source>
        <strain evidence="2">HN-11 Male</strain>
        <tissue evidence="2">Kidney and liver</tissue>
    </source>
</reference>
<evidence type="ECO:0000313" key="2">
    <source>
        <dbReference type="EMBL" id="KAG9489272.1"/>
    </source>
</evidence>
<dbReference type="AlphaFoldDB" id="A0A8J6FJZ3"/>